<gene>
    <name evidence="9" type="primary">ruvB</name>
    <name evidence="11" type="ORF">A2931_01400</name>
</gene>
<feature type="binding site" evidence="9">
    <location>
        <position position="216"/>
    </location>
    <ligand>
        <name>ATP</name>
        <dbReference type="ChEBI" id="CHEBI:30616"/>
    </ligand>
</feature>
<keyword evidence="5 9" id="KW-0067">ATP-binding</keyword>
<comment type="caution">
    <text evidence="9">Lacks conserved residue(s) required for the propagation of feature annotation.</text>
</comment>
<keyword evidence="11" id="KW-0347">Helicase</keyword>
<comment type="subunit">
    <text evidence="9">Homohexamer. Forms an RuvA(8)-RuvB(12)-Holliday junction (HJ) complex. HJ DNA is sandwiched between 2 RuvA tetramers; dsDNA enters through RuvA and exits via RuvB. An RuvB hexamer assembles on each DNA strand where it exits the tetramer. Each RuvB hexamer is contacted by two RuvA subunits (via domain III) on 2 adjacent RuvB subunits; this complex drives branch migration. In the full resolvosome a probable DNA-RuvA(4)-RuvB(12)-RuvC(2) complex forms which resolves the HJ.</text>
</comment>
<evidence type="ECO:0000256" key="4">
    <source>
        <dbReference type="ARBA" id="ARBA00022801"/>
    </source>
</evidence>
<feature type="domain" description="AAA+ ATPase" evidence="10">
    <location>
        <begin position="48"/>
        <end position="182"/>
    </location>
</feature>
<protein>
    <recommendedName>
        <fullName evidence="9">Holliday junction branch migration complex subunit RuvB</fullName>
        <ecNumber evidence="9">3.6.4.-</ecNumber>
    </recommendedName>
</protein>
<dbReference type="Gene3D" id="1.10.10.10">
    <property type="entry name" value="Winged helix-like DNA-binding domain superfamily/Winged helix DNA-binding domain"/>
    <property type="match status" value="1"/>
</dbReference>
<feature type="binding site" evidence="9">
    <location>
        <position position="59"/>
    </location>
    <ligand>
        <name>ATP</name>
        <dbReference type="ChEBI" id="CHEBI:30616"/>
    </ligand>
</feature>
<dbReference type="InterPro" id="IPR027417">
    <property type="entry name" value="P-loop_NTPase"/>
</dbReference>
<dbReference type="Pfam" id="PF05496">
    <property type="entry name" value="RuvB_N"/>
    <property type="match status" value="1"/>
</dbReference>
<feature type="region of interest" description="Head domain (RuvB-H)" evidence="9">
    <location>
        <begin position="253"/>
        <end position="337"/>
    </location>
</feature>
<evidence type="ECO:0000256" key="6">
    <source>
        <dbReference type="ARBA" id="ARBA00023125"/>
    </source>
</evidence>
<dbReference type="GO" id="GO:0016887">
    <property type="term" value="F:ATP hydrolysis activity"/>
    <property type="evidence" value="ECO:0007669"/>
    <property type="project" value="RHEA"/>
</dbReference>
<dbReference type="NCBIfam" id="TIGR00635">
    <property type="entry name" value="ruvB"/>
    <property type="match status" value="1"/>
</dbReference>
<organism evidence="11 12">
    <name type="scientific">Candidatus Niyogibacteria bacterium RIFCSPLOWO2_01_FULL_45_48</name>
    <dbReference type="NCBI Taxonomy" id="1801724"/>
    <lineage>
        <taxon>Bacteria</taxon>
        <taxon>Candidatus Niyogiibacteriota</taxon>
    </lineage>
</organism>
<evidence type="ECO:0000259" key="10">
    <source>
        <dbReference type="SMART" id="SM00382"/>
    </source>
</evidence>
<reference evidence="11 12" key="1">
    <citation type="journal article" date="2016" name="Nat. Commun.">
        <title>Thousands of microbial genomes shed light on interconnected biogeochemical processes in an aquifer system.</title>
        <authorList>
            <person name="Anantharaman K."/>
            <person name="Brown C.T."/>
            <person name="Hug L.A."/>
            <person name="Sharon I."/>
            <person name="Castelle C.J."/>
            <person name="Probst A.J."/>
            <person name="Thomas B.C."/>
            <person name="Singh A."/>
            <person name="Wilkins M.J."/>
            <person name="Karaoz U."/>
            <person name="Brodie E.L."/>
            <person name="Williams K.H."/>
            <person name="Hubbard S.S."/>
            <person name="Banfield J.F."/>
        </authorList>
    </citation>
    <scope>NUCLEOTIDE SEQUENCE [LARGE SCALE GENOMIC DNA]</scope>
</reference>
<proteinExistence type="inferred from homology"/>
<dbReference type="SMART" id="SM00382">
    <property type="entry name" value="AAA"/>
    <property type="match status" value="1"/>
</dbReference>
<dbReference type="InterPro" id="IPR036390">
    <property type="entry name" value="WH_DNA-bd_sf"/>
</dbReference>
<evidence type="ECO:0000313" key="11">
    <source>
        <dbReference type="EMBL" id="OGZ30878.1"/>
    </source>
</evidence>
<evidence type="ECO:0000256" key="2">
    <source>
        <dbReference type="ARBA" id="ARBA00022741"/>
    </source>
</evidence>
<dbReference type="GO" id="GO:0006310">
    <property type="term" value="P:DNA recombination"/>
    <property type="evidence" value="ECO:0007669"/>
    <property type="project" value="UniProtKB-UniRule"/>
</dbReference>
<evidence type="ECO:0000256" key="1">
    <source>
        <dbReference type="ARBA" id="ARBA00022490"/>
    </source>
</evidence>
<feature type="binding site" evidence="9">
    <location>
        <position position="313"/>
    </location>
    <ligand>
        <name>DNA</name>
        <dbReference type="ChEBI" id="CHEBI:16991"/>
    </ligand>
</feature>
<dbReference type="EC" id="3.6.4.-" evidence="9"/>
<dbReference type="Gene3D" id="1.10.8.60">
    <property type="match status" value="1"/>
</dbReference>
<dbReference type="InterPro" id="IPR036388">
    <property type="entry name" value="WH-like_DNA-bd_sf"/>
</dbReference>
<name>A0A1G2F010_9BACT</name>
<feature type="binding site" evidence="9">
    <location>
        <position position="168"/>
    </location>
    <ligand>
        <name>ATP</name>
        <dbReference type="ChEBI" id="CHEBI:30616"/>
    </ligand>
</feature>
<comment type="similarity">
    <text evidence="9">Belongs to the RuvB family.</text>
</comment>
<keyword evidence="4 9" id="KW-0378">Hydrolase</keyword>
<comment type="subcellular location">
    <subcellularLocation>
        <location evidence="9">Cytoplasm</location>
    </subcellularLocation>
</comment>
<feature type="region of interest" description="Small ATPAse domain (RuvB-S)" evidence="9">
    <location>
        <begin position="180"/>
        <end position="250"/>
    </location>
</feature>
<dbReference type="CDD" id="cd00009">
    <property type="entry name" value="AAA"/>
    <property type="match status" value="1"/>
</dbReference>
<dbReference type="InterPro" id="IPR003593">
    <property type="entry name" value="AAA+_ATPase"/>
</dbReference>
<dbReference type="EMBL" id="MHMQ01000012">
    <property type="protein sequence ID" value="OGZ30878.1"/>
    <property type="molecule type" value="Genomic_DNA"/>
</dbReference>
<evidence type="ECO:0000256" key="7">
    <source>
        <dbReference type="ARBA" id="ARBA00023172"/>
    </source>
</evidence>
<dbReference type="GO" id="GO:0048476">
    <property type="term" value="C:Holliday junction resolvase complex"/>
    <property type="evidence" value="ECO:0007669"/>
    <property type="project" value="UniProtKB-UniRule"/>
</dbReference>
<feature type="binding site" evidence="9">
    <location>
        <position position="18"/>
    </location>
    <ligand>
        <name>ATP</name>
        <dbReference type="ChEBI" id="CHEBI:30616"/>
    </ligand>
</feature>
<feature type="binding site" evidence="9">
    <location>
        <position position="62"/>
    </location>
    <ligand>
        <name>ATP</name>
        <dbReference type="ChEBI" id="CHEBI:30616"/>
    </ligand>
</feature>
<keyword evidence="2 9" id="KW-0547">Nucleotide-binding</keyword>
<dbReference type="InterPro" id="IPR004605">
    <property type="entry name" value="DNA_helicase_Holl-junc_RuvB"/>
</dbReference>
<keyword evidence="3 9" id="KW-0227">DNA damage</keyword>
<feature type="binding site" evidence="9">
    <location>
        <position position="308"/>
    </location>
    <ligand>
        <name>DNA</name>
        <dbReference type="ChEBI" id="CHEBI:16991"/>
    </ligand>
</feature>
<sequence length="337" mass="36994">MQTVKKEHEDIGLSETLRPTRWDEYVGQEAIKKNLKILMQASLERGEALEHVLLHGPAGLGKTSLAHLIAREMSSQIKITSGPAIERVGDLASILTNLSANDILFIDEIHRLNKAIEEILYPAMESRTLDIIIGKGPGARSIQLELPPFTLIAATTRMALLSNPLRSRFSGGTFRLDYYTADELMKIISRSAKILNAKISAEAAGLIASRSRFTPRIANRLLKRSRDYAQVHKIPEINSEVVLKTLDLLGVDSEGLEESDRRLLKILVEKFGGGPVGLNTLAAASSEDSGTVEEVYEPFLLRLGFIERTPKGRVATSRAFEHLGFNPPAGGPQGKLI</sequence>
<comment type="function">
    <text evidence="9">The RuvA-RuvB-RuvC complex processes Holliday junction (HJ) DNA during genetic recombination and DNA repair, while the RuvA-RuvB complex plays an important role in the rescue of blocked DNA replication forks via replication fork reversal (RFR). RuvA specifically binds to HJ cruciform DNA, conferring on it an open structure. The RuvB hexamer acts as an ATP-dependent pump, pulling dsDNA into and through the RuvAB complex. RuvB forms 2 homohexamers on either side of HJ DNA bound by 1 or 2 RuvA tetramers; 4 subunits per hexamer contact DNA at a time. Coordinated motions by a converter formed by DNA-disengaged RuvB subunits stimulates ATP hydrolysis and nucleotide exchange. Immobilization of the converter enables RuvB to convert the ATP-contained energy into a lever motion, pulling 2 nucleotides of DNA out of the RuvA tetramer per ATP hydrolyzed, thus driving DNA branch migration. The RuvB motors rotate together with the DNA substrate, which together with the progressing nucleotide cycle form the mechanistic basis for DNA recombination by continuous HJ branch migration. Branch migration allows RuvC to scan DNA until it finds its consensus sequence, where it cleaves and resolves cruciform DNA.</text>
</comment>
<feature type="binding site" evidence="9">
    <location>
        <position position="64"/>
    </location>
    <ligand>
        <name>ATP</name>
        <dbReference type="ChEBI" id="CHEBI:30616"/>
    </ligand>
</feature>
<evidence type="ECO:0000256" key="5">
    <source>
        <dbReference type="ARBA" id="ARBA00022840"/>
    </source>
</evidence>
<accession>A0A1G2F010</accession>
<dbReference type="GO" id="GO:0005737">
    <property type="term" value="C:cytoplasm"/>
    <property type="evidence" value="ECO:0007669"/>
    <property type="project" value="UniProtKB-SubCell"/>
</dbReference>
<dbReference type="InterPro" id="IPR041445">
    <property type="entry name" value="AAA_lid_4"/>
</dbReference>
<evidence type="ECO:0000313" key="12">
    <source>
        <dbReference type="Proteomes" id="UP000177486"/>
    </source>
</evidence>
<dbReference type="InterPro" id="IPR008823">
    <property type="entry name" value="RuvB_wg_C"/>
</dbReference>
<dbReference type="SUPFAM" id="SSF46785">
    <property type="entry name" value="Winged helix' DNA-binding domain"/>
    <property type="match status" value="1"/>
</dbReference>
<comment type="domain">
    <text evidence="9">Has 3 domains, the large (RuvB-L) and small ATPase (RuvB-S) domains and the C-terminal head (RuvB-H) domain. The head domain binds DNA, while the ATPase domains jointly bind ATP, ADP or are empty depending on the state of the subunit in the translocation cycle. During a single DNA translocation step the structure of each domain remains the same, but their relative positions change.</text>
</comment>
<feature type="binding site" evidence="9">
    <location>
        <position position="179"/>
    </location>
    <ligand>
        <name>ATP</name>
        <dbReference type="ChEBI" id="CHEBI:30616"/>
    </ligand>
</feature>
<evidence type="ECO:0000256" key="9">
    <source>
        <dbReference type="HAMAP-Rule" id="MF_00016"/>
    </source>
</evidence>
<evidence type="ECO:0000256" key="8">
    <source>
        <dbReference type="ARBA" id="ARBA00023204"/>
    </source>
</evidence>
<dbReference type="SUPFAM" id="SSF52540">
    <property type="entry name" value="P-loop containing nucleoside triphosphate hydrolases"/>
    <property type="match status" value="1"/>
</dbReference>
<keyword evidence="1 9" id="KW-0963">Cytoplasm</keyword>
<dbReference type="Pfam" id="PF17864">
    <property type="entry name" value="AAA_lid_4"/>
    <property type="match status" value="1"/>
</dbReference>
<keyword evidence="6 9" id="KW-0238">DNA-binding</keyword>
<dbReference type="GO" id="GO:0009378">
    <property type="term" value="F:four-way junction helicase activity"/>
    <property type="evidence" value="ECO:0007669"/>
    <property type="project" value="InterPro"/>
</dbReference>
<feature type="binding site" evidence="9">
    <location>
        <position position="63"/>
    </location>
    <ligand>
        <name>Mg(2+)</name>
        <dbReference type="ChEBI" id="CHEBI:18420"/>
    </ligand>
</feature>
<dbReference type="HAMAP" id="MF_00016">
    <property type="entry name" value="DNA_HJ_migration_RuvB"/>
    <property type="match status" value="1"/>
</dbReference>
<dbReference type="GO" id="GO:0006281">
    <property type="term" value="P:DNA repair"/>
    <property type="evidence" value="ECO:0007669"/>
    <property type="project" value="UniProtKB-UniRule"/>
</dbReference>
<dbReference type="InterPro" id="IPR008824">
    <property type="entry name" value="RuvB-like_N"/>
</dbReference>
<dbReference type="Gene3D" id="3.40.50.300">
    <property type="entry name" value="P-loop containing nucleotide triphosphate hydrolases"/>
    <property type="match status" value="1"/>
</dbReference>
<feature type="binding site" evidence="9">
    <location>
        <position position="17"/>
    </location>
    <ligand>
        <name>ATP</name>
        <dbReference type="ChEBI" id="CHEBI:30616"/>
    </ligand>
</feature>
<dbReference type="Proteomes" id="UP000177486">
    <property type="component" value="Unassembled WGS sequence"/>
</dbReference>
<dbReference type="PANTHER" id="PTHR42848">
    <property type="match status" value="1"/>
</dbReference>
<keyword evidence="7 9" id="KW-0233">DNA recombination</keyword>
<comment type="caution">
    <text evidence="11">The sequence shown here is derived from an EMBL/GenBank/DDBJ whole genome shotgun (WGS) entry which is preliminary data.</text>
</comment>
<dbReference type="PANTHER" id="PTHR42848:SF1">
    <property type="entry name" value="HOLLIDAY JUNCTION BRANCH MIGRATION COMPLEX SUBUNIT RUVB"/>
    <property type="match status" value="1"/>
</dbReference>
<dbReference type="NCBIfam" id="NF000868">
    <property type="entry name" value="PRK00080.1"/>
    <property type="match status" value="1"/>
</dbReference>
<dbReference type="GO" id="GO:0005524">
    <property type="term" value="F:ATP binding"/>
    <property type="evidence" value="ECO:0007669"/>
    <property type="project" value="UniProtKB-UniRule"/>
</dbReference>
<dbReference type="Pfam" id="PF05491">
    <property type="entry name" value="WHD_RuvB"/>
    <property type="match status" value="1"/>
</dbReference>
<feature type="binding site" evidence="9">
    <location>
        <position position="63"/>
    </location>
    <ligand>
        <name>ATP</name>
        <dbReference type="ChEBI" id="CHEBI:30616"/>
    </ligand>
</feature>
<evidence type="ECO:0000256" key="3">
    <source>
        <dbReference type="ARBA" id="ARBA00022763"/>
    </source>
</evidence>
<dbReference type="GO" id="GO:0000400">
    <property type="term" value="F:four-way junction DNA binding"/>
    <property type="evidence" value="ECO:0007669"/>
    <property type="project" value="UniProtKB-UniRule"/>
</dbReference>
<dbReference type="AlphaFoldDB" id="A0A1G2F010"/>
<keyword evidence="8 9" id="KW-0234">DNA repair</keyword>
<comment type="catalytic activity">
    <reaction evidence="9">
        <text>ATP + H2O = ADP + phosphate + H(+)</text>
        <dbReference type="Rhea" id="RHEA:13065"/>
        <dbReference type="ChEBI" id="CHEBI:15377"/>
        <dbReference type="ChEBI" id="CHEBI:15378"/>
        <dbReference type="ChEBI" id="CHEBI:30616"/>
        <dbReference type="ChEBI" id="CHEBI:43474"/>
        <dbReference type="ChEBI" id="CHEBI:456216"/>
    </reaction>
</comment>